<dbReference type="Proteomes" id="UP000328092">
    <property type="component" value="Unassembled WGS sequence"/>
</dbReference>
<dbReference type="AlphaFoldDB" id="A0A508TCQ9"/>
<keyword evidence="3" id="KW-1185">Reference proteome</keyword>
<proteinExistence type="predicted"/>
<protein>
    <submittedName>
        <fullName evidence="2">Uncharacterized protein</fullName>
    </submittedName>
</protein>
<accession>A0A508TCQ9</accession>
<feature type="region of interest" description="Disordered" evidence="1">
    <location>
        <begin position="1"/>
        <end position="26"/>
    </location>
</feature>
<organism evidence="2 3">
    <name type="scientific">Bradyrhizobium ivorense</name>
    <dbReference type="NCBI Taxonomy" id="2511166"/>
    <lineage>
        <taxon>Bacteria</taxon>
        <taxon>Pseudomonadati</taxon>
        <taxon>Pseudomonadota</taxon>
        <taxon>Alphaproteobacteria</taxon>
        <taxon>Hyphomicrobiales</taxon>
        <taxon>Nitrobacteraceae</taxon>
        <taxon>Bradyrhizobium</taxon>
    </lineage>
</organism>
<evidence type="ECO:0000313" key="2">
    <source>
        <dbReference type="EMBL" id="VIO73235.1"/>
    </source>
</evidence>
<reference evidence="2" key="1">
    <citation type="submission" date="2019-02" db="EMBL/GenBank/DDBJ databases">
        <authorList>
            <person name="Pothier F.J."/>
        </authorList>
    </citation>
    <scope>NUCLEOTIDE SEQUENCE</scope>
    <source>
        <strain evidence="2">CI-1B</strain>
    </source>
</reference>
<evidence type="ECO:0000313" key="3">
    <source>
        <dbReference type="Proteomes" id="UP000328092"/>
    </source>
</evidence>
<name>A0A508TCQ9_9BRAD</name>
<sequence length="43" mass="4494">MVRSIEDLARGSPLSPTLPRKGGGSLTSVLTSLVTDDVEHCPT</sequence>
<comment type="caution">
    <text evidence="2">The sequence shown here is derived from an EMBL/GenBank/DDBJ whole genome shotgun (WGS) entry which is preliminary data.</text>
</comment>
<dbReference type="EMBL" id="CAADFC020000016">
    <property type="protein sequence ID" value="VIO73235.1"/>
    <property type="molecule type" value="Genomic_DNA"/>
</dbReference>
<gene>
    <name evidence="2" type="ORF">CI1B_48400</name>
</gene>
<evidence type="ECO:0000256" key="1">
    <source>
        <dbReference type="SAM" id="MobiDB-lite"/>
    </source>
</evidence>